<keyword evidence="2" id="KW-0472">Membrane</keyword>
<feature type="region of interest" description="Disordered" evidence="1">
    <location>
        <begin position="150"/>
        <end position="224"/>
    </location>
</feature>
<feature type="compositionally biased region" description="Basic and acidic residues" evidence="1">
    <location>
        <begin position="203"/>
        <end position="215"/>
    </location>
</feature>
<keyword evidence="2" id="KW-1133">Transmembrane helix</keyword>
<dbReference type="InParanoid" id="A0A165UKW2"/>
<accession>A0A165UKW2</accession>
<keyword evidence="4" id="KW-1185">Reference proteome</keyword>
<gene>
    <name evidence="3" type="ORF">NEOLEDRAFT_914386</name>
</gene>
<feature type="region of interest" description="Disordered" evidence="1">
    <location>
        <begin position="245"/>
        <end position="270"/>
    </location>
</feature>
<protein>
    <submittedName>
        <fullName evidence="3">Uncharacterized protein</fullName>
    </submittedName>
</protein>
<keyword evidence="2" id="KW-0812">Transmembrane</keyword>
<dbReference type="EMBL" id="KV425558">
    <property type="protein sequence ID" value="KZT28323.1"/>
    <property type="molecule type" value="Genomic_DNA"/>
</dbReference>
<feature type="compositionally biased region" description="Basic and acidic residues" evidence="1">
    <location>
        <begin position="256"/>
        <end position="270"/>
    </location>
</feature>
<evidence type="ECO:0000256" key="2">
    <source>
        <dbReference type="SAM" id="Phobius"/>
    </source>
</evidence>
<organism evidence="3 4">
    <name type="scientific">Neolentinus lepideus HHB14362 ss-1</name>
    <dbReference type="NCBI Taxonomy" id="1314782"/>
    <lineage>
        <taxon>Eukaryota</taxon>
        <taxon>Fungi</taxon>
        <taxon>Dikarya</taxon>
        <taxon>Basidiomycota</taxon>
        <taxon>Agaricomycotina</taxon>
        <taxon>Agaricomycetes</taxon>
        <taxon>Gloeophyllales</taxon>
        <taxon>Gloeophyllaceae</taxon>
        <taxon>Neolentinus</taxon>
    </lineage>
</organism>
<name>A0A165UKW2_9AGAM</name>
<evidence type="ECO:0000313" key="3">
    <source>
        <dbReference type="EMBL" id="KZT28323.1"/>
    </source>
</evidence>
<sequence>MIMSHSEQTDCSWGEGPSKYAYTQTALIDGIPQGKRIVVLVWFMHLPFKLFIVFFASYTMTSGCCLGCLNYMLRLLCCTRQSRLPSYEEAVRHDDGPSPRIEEHTPRATVRSLTNRRIISEQPLATGHLNASQGGLPRGSESIRNENEVLIDNHDQPINQERSYGFSPLRQPPLSHLLNTGSNDESREAAQILVSARSSQLRAESDSLAQERDSAENMSAQQPPEGGCAQLLIVGIRQVTGKELDPLLLPQPPDVHPTEEGEWRRSDDSHEPIRLAPIREENASPVSVSITPLSATRTHAYEDPSVSLVALSLHDSVRRRRKYT</sequence>
<evidence type="ECO:0000256" key="1">
    <source>
        <dbReference type="SAM" id="MobiDB-lite"/>
    </source>
</evidence>
<dbReference type="Proteomes" id="UP000076761">
    <property type="component" value="Unassembled WGS sequence"/>
</dbReference>
<evidence type="ECO:0000313" key="4">
    <source>
        <dbReference type="Proteomes" id="UP000076761"/>
    </source>
</evidence>
<dbReference type="OrthoDB" id="10680114at2759"/>
<proteinExistence type="predicted"/>
<dbReference type="AlphaFoldDB" id="A0A165UKW2"/>
<feature type="transmembrane region" description="Helical" evidence="2">
    <location>
        <begin position="50"/>
        <end position="73"/>
    </location>
</feature>
<reference evidence="3 4" key="1">
    <citation type="journal article" date="2016" name="Mol. Biol. Evol.">
        <title>Comparative Genomics of Early-Diverging Mushroom-Forming Fungi Provides Insights into the Origins of Lignocellulose Decay Capabilities.</title>
        <authorList>
            <person name="Nagy L.G."/>
            <person name="Riley R."/>
            <person name="Tritt A."/>
            <person name="Adam C."/>
            <person name="Daum C."/>
            <person name="Floudas D."/>
            <person name="Sun H."/>
            <person name="Yadav J.S."/>
            <person name="Pangilinan J."/>
            <person name="Larsson K.H."/>
            <person name="Matsuura K."/>
            <person name="Barry K."/>
            <person name="Labutti K."/>
            <person name="Kuo R."/>
            <person name="Ohm R.A."/>
            <person name="Bhattacharya S.S."/>
            <person name="Shirouzu T."/>
            <person name="Yoshinaga Y."/>
            <person name="Martin F.M."/>
            <person name="Grigoriev I.V."/>
            <person name="Hibbett D.S."/>
        </authorList>
    </citation>
    <scope>NUCLEOTIDE SEQUENCE [LARGE SCALE GENOMIC DNA]</scope>
    <source>
        <strain evidence="3 4">HHB14362 ss-1</strain>
    </source>
</reference>